<dbReference type="GO" id="GO:0031369">
    <property type="term" value="F:translation initiation factor binding"/>
    <property type="evidence" value="ECO:0007669"/>
    <property type="project" value="TreeGrafter"/>
</dbReference>
<dbReference type="InterPro" id="IPR038506">
    <property type="entry name" value="GLE1-like_sf"/>
</dbReference>
<keyword evidence="6" id="KW-0811">Translocation</keyword>
<name>A0A1I8NC00_MUSDO</name>
<feature type="coiled-coil region" evidence="13">
    <location>
        <begin position="163"/>
        <end position="190"/>
    </location>
</feature>
<feature type="compositionally biased region" description="Low complexity" evidence="14">
    <location>
        <begin position="305"/>
        <end position="320"/>
    </location>
</feature>
<evidence type="ECO:0000256" key="6">
    <source>
        <dbReference type="ARBA" id="ARBA00023010"/>
    </source>
</evidence>
<dbReference type="GO" id="GO:0005737">
    <property type="term" value="C:cytoplasm"/>
    <property type="evidence" value="ECO:0007669"/>
    <property type="project" value="TreeGrafter"/>
</dbReference>
<dbReference type="GO" id="GO:0044614">
    <property type="term" value="C:nuclear pore cytoplasmic filaments"/>
    <property type="evidence" value="ECO:0007669"/>
    <property type="project" value="TreeGrafter"/>
</dbReference>
<keyword evidence="5" id="KW-0653">Protein transport</keyword>
<evidence type="ECO:0000256" key="2">
    <source>
        <dbReference type="ARBA" id="ARBA00011056"/>
    </source>
</evidence>
<comment type="similarity">
    <text evidence="2">Belongs to the GLE1 family.</text>
</comment>
<evidence type="ECO:0000256" key="14">
    <source>
        <dbReference type="SAM" id="MobiDB-lite"/>
    </source>
</evidence>
<evidence type="ECO:0000256" key="10">
    <source>
        <dbReference type="ARBA" id="ARBA00026227"/>
    </source>
</evidence>
<dbReference type="RefSeq" id="XP_005178925.2">
    <property type="nucleotide sequence ID" value="XM_005178868.4"/>
</dbReference>
<evidence type="ECO:0000256" key="8">
    <source>
        <dbReference type="ARBA" id="ARBA00023242"/>
    </source>
</evidence>
<dbReference type="InterPro" id="IPR012476">
    <property type="entry name" value="GLE1"/>
</dbReference>
<dbReference type="GO" id="GO:0005543">
    <property type="term" value="F:phospholipid binding"/>
    <property type="evidence" value="ECO:0007669"/>
    <property type="project" value="TreeGrafter"/>
</dbReference>
<feature type="region of interest" description="Disordered" evidence="14">
    <location>
        <begin position="42"/>
        <end position="80"/>
    </location>
</feature>
<comment type="function">
    <text evidence="9">Required for the export of mRNAs containing poly(A) tails from the nucleus into the cytoplasm. May be involved in the terminal step of the mRNA transport through the nuclear pore complex (NPC).</text>
</comment>
<dbReference type="GO" id="GO:0000822">
    <property type="term" value="F:inositol hexakisphosphate binding"/>
    <property type="evidence" value="ECO:0007669"/>
    <property type="project" value="TreeGrafter"/>
</dbReference>
<reference evidence="15" key="1">
    <citation type="submission" date="2020-05" db="UniProtKB">
        <authorList>
            <consortium name="EnsemblMetazoa"/>
        </authorList>
    </citation>
    <scope>IDENTIFICATION</scope>
    <source>
        <strain evidence="15">Aabys</strain>
    </source>
</reference>
<dbReference type="PANTHER" id="PTHR12960:SF0">
    <property type="entry name" value="MRNA EXPORT FACTOR GLE1"/>
    <property type="match status" value="1"/>
</dbReference>
<evidence type="ECO:0000256" key="4">
    <source>
        <dbReference type="ARBA" id="ARBA00022816"/>
    </source>
</evidence>
<dbReference type="VEuPathDB" id="VectorBase:MDOMA2_015229"/>
<evidence type="ECO:0000256" key="9">
    <source>
        <dbReference type="ARBA" id="ARBA00024680"/>
    </source>
</evidence>
<gene>
    <name evidence="15" type="primary">101891447</name>
</gene>
<dbReference type="KEGG" id="mde:101891447"/>
<sequence length="663" mass="75323">MLAQKVEEALNDINKLHITVLEHAAEISPFVNGRSLGMDVENKENSAKKQGARNGNVSVTSNTRKTPTKQSPPSKSTHSKVATLDFNSLQNLDINAVNSSILLREAEESRKRSIRQQVLDMHEKHLAIMQECLRPIEEQCKEEKRKWLEKKRQSDTQIMLKAEQQSELDIKEHQRQLEALRLQTQRQLQVISFQGIAQYQSKFRSKYEAIVNLLMSIDKAVLMSCNDYNNKLKELIQMFEQLINKIKGGTCGGEELKTADSLCKSLAALEIDIVEALKQEKEKQESIAKEQQKAQSVQAASEIAQESQIPQQPPLQQEQQPPQPKPQNEASQAEPTPVPQQPPVQENVPENRPTDVTDKPANVTSQHVSPERLEFYTKINTFYLEKVERVKALQSDESMKKYRFDCQKSINIPVNAISAVSPQHIQDKFDKLYSFVTSQPPLGRDYCILLMAKKFVGQGETTISSNPQAAFPVASVIVSLWKCIPEFGQLFLAYCFKECPFLVPYFIPQKKDQSPEEYSKVLGFRTVDGQPEKQEMYLKRQAGIARLYAAVMVTNGRQQDCSPHPYGLENAWRWLANMMHIAPLPFLSATLIMEILQIVGSDMWSSYGKQFVKLLVYIQQHYFAKLSEGDMGGPKARLELLLNTFLRDGQIQKPAGMLPVGFW</sequence>
<dbReference type="AlphaFoldDB" id="A0A1I8NC00"/>
<evidence type="ECO:0000256" key="7">
    <source>
        <dbReference type="ARBA" id="ARBA00023132"/>
    </source>
</evidence>
<accession>A0A1I8NC00</accession>
<dbReference type="STRING" id="7370.A0A1I8NC00"/>
<proteinExistence type="inferred from homology"/>
<dbReference type="EnsemblMetazoa" id="MDOA013664-RA">
    <property type="protein sequence ID" value="MDOA013664-PA"/>
    <property type="gene ID" value="MDOA013664"/>
</dbReference>
<feature type="compositionally biased region" description="Polar residues" evidence="14">
    <location>
        <begin position="53"/>
        <end position="80"/>
    </location>
</feature>
<dbReference type="OrthoDB" id="420884at2759"/>
<keyword evidence="4" id="KW-0509">mRNA transport</keyword>
<dbReference type="GO" id="GO:0016973">
    <property type="term" value="P:poly(A)+ mRNA export from nucleus"/>
    <property type="evidence" value="ECO:0007669"/>
    <property type="project" value="InterPro"/>
</dbReference>
<evidence type="ECO:0000256" key="5">
    <source>
        <dbReference type="ARBA" id="ARBA00022927"/>
    </source>
</evidence>
<dbReference type="Pfam" id="PF07817">
    <property type="entry name" value="GLE1"/>
    <property type="match status" value="1"/>
</dbReference>
<dbReference type="VEuPathDB" id="VectorBase:MDOA013664"/>
<feature type="region of interest" description="Disordered" evidence="14">
    <location>
        <begin position="287"/>
        <end position="368"/>
    </location>
</feature>
<keyword evidence="13" id="KW-0175">Coiled coil</keyword>
<evidence type="ECO:0000256" key="1">
    <source>
        <dbReference type="ARBA" id="ARBA00004567"/>
    </source>
</evidence>
<dbReference type="GO" id="GO:0015031">
    <property type="term" value="P:protein transport"/>
    <property type="evidence" value="ECO:0007669"/>
    <property type="project" value="UniProtKB-KW"/>
</dbReference>
<organism evidence="15">
    <name type="scientific">Musca domestica</name>
    <name type="common">House fly</name>
    <dbReference type="NCBI Taxonomy" id="7370"/>
    <lineage>
        <taxon>Eukaryota</taxon>
        <taxon>Metazoa</taxon>
        <taxon>Ecdysozoa</taxon>
        <taxon>Arthropoda</taxon>
        <taxon>Hexapoda</taxon>
        <taxon>Insecta</taxon>
        <taxon>Pterygota</taxon>
        <taxon>Neoptera</taxon>
        <taxon>Endopterygota</taxon>
        <taxon>Diptera</taxon>
        <taxon>Brachycera</taxon>
        <taxon>Muscomorpha</taxon>
        <taxon>Muscoidea</taxon>
        <taxon>Muscidae</taxon>
        <taxon>Musca</taxon>
    </lineage>
</organism>
<evidence type="ECO:0000256" key="13">
    <source>
        <dbReference type="SAM" id="Coils"/>
    </source>
</evidence>
<dbReference type="eggNOG" id="KOG2412">
    <property type="taxonomic scope" value="Eukaryota"/>
</dbReference>
<keyword evidence="8" id="KW-0539">Nucleus</keyword>
<keyword evidence="7" id="KW-0906">Nuclear pore complex</keyword>
<dbReference type="Gene3D" id="1.25.40.510">
    <property type="entry name" value="GLE1-like"/>
    <property type="match status" value="1"/>
</dbReference>
<evidence type="ECO:0000256" key="3">
    <source>
        <dbReference type="ARBA" id="ARBA00022448"/>
    </source>
</evidence>
<evidence type="ECO:0000256" key="12">
    <source>
        <dbReference type="ARBA" id="ARBA00030897"/>
    </source>
</evidence>
<evidence type="ECO:0000313" key="15">
    <source>
        <dbReference type="EnsemblMetazoa" id="MDOA013664-PA"/>
    </source>
</evidence>
<dbReference type="PANTHER" id="PTHR12960">
    <property type="entry name" value="GLE-1-RELATED"/>
    <property type="match status" value="1"/>
</dbReference>
<protein>
    <recommendedName>
        <fullName evidence="10">mRNA export factor GLE1</fullName>
    </recommendedName>
    <alternativeName>
        <fullName evidence="12">GLE1 RNA export mediator</fullName>
    </alternativeName>
    <alternativeName>
        <fullName evidence="11">Nucleoporin GLE1</fullName>
    </alternativeName>
</protein>
<evidence type="ECO:0000256" key="11">
    <source>
        <dbReference type="ARBA" id="ARBA00029983"/>
    </source>
</evidence>
<comment type="subcellular location">
    <subcellularLocation>
        <location evidence="1">Nucleus</location>
        <location evidence="1">Nuclear pore complex</location>
    </subcellularLocation>
</comment>
<keyword evidence="3" id="KW-0813">Transport</keyword>